<dbReference type="Proteomes" id="UP000594117">
    <property type="component" value="Segment"/>
</dbReference>
<dbReference type="KEGG" id="vg:65130921"/>
<dbReference type="EMBL" id="MT774399">
    <property type="protein sequence ID" value="QOR56995.1"/>
    <property type="molecule type" value="Genomic_DNA"/>
</dbReference>
<accession>A0A7M1RRC3</accession>
<organism evidence="1 2">
    <name type="scientific">uncultured phage cr109_1</name>
    <dbReference type="NCBI Taxonomy" id="2772083"/>
    <lineage>
        <taxon>Viruses</taxon>
        <taxon>Duplodnaviria</taxon>
        <taxon>Heunggongvirae</taxon>
        <taxon>Uroviricota</taxon>
        <taxon>Caudoviricetes</taxon>
        <taxon>Crassvirales</taxon>
        <taxon>Suoliviridae</taxon>
        <taxon>Loutivirinae</taxon>
        <taxon>Buchavirus</taxon>
        <taxon>Buchavirus splanchnicus</taxon>
    </lineage>
</organism>
<reference evidence="1 2" key="1">
    <citation type="submission" date="2020-07" db="EMBL/GenBank/DDBJ databases">
        <title>Taxonomic proposal: Crassvirales, a new order of highly abundant and diverse bacterial viruses.</title>
        <authorList>
            <person name="Shkoporov A.N."/>
            <person name="Stockdale S.R."/>
            <person name="Guerin E."/>
            <person name="Ross R.P."/>
            <person name="Hill C."/>
        </authorList>
    </citation>
    <scope>NUCLEOTIDE SEQUENCE [LARGE SCALE GENOMIC DNA]</scope>
</reference>
<evidence type="ECO:0000313" key="1">
    <source>
        <dbReference type="EMBL" id="QOR56995.1"/>
    </source>
</evidence>
<evidence type="ECO:0000313" key="2">
    <source>
        <dbReference type="Proteomes" id="UP000594117"/>
    </source>
</evidence>
<dbReference type="RefSeq" id="YP_010112447.1">
    <property type="nucleotide sequence ID" value="NC_055892.1"/>
</dbReference>
<sequence>MERKYYVIRLYFKVKPSVIEQFPYTEQGKKRR</sequence>
<proteinExistence type="predicted"/>
<protein>
    <submittedName>
        <fullName evidence="1">Uncharacterized protein</fullName>
    </submittedName>
</protein>
<name>A0A7M1RRC3_9CAUD</name>
<dbReference type="GeneID" id="65130921"/>
<keyword evidence="2" id="KW-1185">Reference proteome</keyword>